<gene>
    <name evidence="1" type="ORF">HD597_006720</name>
</gene>
<dbReference type="RefSeq" id="WP_253747119.1">
    <property type="nucleotide sequence ID" value="NZ_BAABKA010000035.1"/>
</dbReference>
<protein>
    <submittedName>
        <fullName evidence="1">Uncharacterized protein</fullName>
    </submittedName>
</protein>
<dbReference type="AlphaFoldDB" id="A0A9X2GKX0"/>
<accession>A0A9X2GKX0</accession>
<organism evidence="1 2">
    <name type="scientific">Nonomuraea thailandensis</name>
    <dbReference type="NCBI Taxonomy" id="1188745"/>
    <lineage>
        <taxon>Bacteria</taxon>
        <taxon>Bacillati</taxon>
        <taxon>Actinomycetota</taxon>
        <taxon>Actinomycetes</taxon>
        <taxon>Streptosporangiales</taxon>
        <taxon>Streptosporangiaceae</taxon>
        <taxon>Nonomuraea</taxon>
    </lineage>
</organism>
<dbReference type="Proteomes" id="UP001139648">
    <property type="component" value="Unassembled WGS sequence"/>
</dbReference>
<evidence type="ECO:0000313" key="1">
    <source>
        <dbReference type="EMBL" id="MCP2359700.1"/>
    </source>
</evidence>
<proteinExistence type="predicted"/>
<evidence type="ECO:0000313" key="2">
    <source>
        <dbReference type="Proteomes" id="UP001139648"/>
    </source>
</evidence>
<dbReference type="EMBL" id="JAMZEB010000002">
    <property type="protein sequence ID" value="MCP2359700.1"/>
    <property type="molecule type" value="Genomic_DNA"/>
</dbReference>
<reference evidence="1" key="1">
    <citation type="submission" date="2022-06" db="EMBL/GenBank/DDBJ databases">
        <title>Sequencing the genomes of 1000 actinobacteria strains.</title>
        <authorList>
            <person name="Klenk H.-P."/>
        </authorList>
    </citation>
    <scope>NUCLEOTIDE SEQUENCE</scope>
    <source>
        <strain evidence="1">DSM 46694</strain>
    </source>
</reference>
<sequence>MSEPNLLLQRARERLPSPTAPGEPASRQDLADLVNAWMLHHKKQTGSWTANYVGKLERGIVRWPNAAYREALRSVCGVDEDKDLGLARPQRRKQAVTVADVDRKQFIRTAMGAAASASLSGLAMPGQTISPPAVVKPSDVTELRTIAHTFTTWDHTYGGCLVREAVNGQLRFAVGLLKQSRCPAKLHDALYSAVGWLAHAAAFMAFDAYAHDDARQMFALALTCAEEAQDWHLRAKVLSSMARQAIWVGDADDGLTLVEFALVRSDRLTAGERAMLRSAQARAFAKLGRVAETWQAVQEADKEFNRIHPGEEKPWMRYYDAAQHQGDTGHAVFDLAIADRSVSKVIDGKVISEAVNAQYVAEASARLSGAVAGHTAAYVRSRAISGIKLASLTMAAGEVEEAAAIGTRALTDAGTVRSRRAQDDMRELSRFAHPHERQHPVAVLRHRIREAVQV</sequence>
<keyword evidence="2" id="KW-1185">Reference proteome</keyword>
<comment type="caution">
    <text evidence="1">The sequence shown here is derived from an EMBL/GenBank/DDBJ whole genome shotgun (WGS) entry which is preliminary data.</text>
</comment>
<name>A0A9X2GKX0_9ACTN</name>